<evidence type="ECO:0000256" key="6">
    <source>
        <dbReference type="ARBA" id="ARBA00022500"/>
    </source>
</evidence>
<comment type="caution">
    <text evidence="12">The sequence shown here is derived from an EMBL/GenBank/DDBJ whole genome shotgun (WGS) entry which is preliminary data.</text>
</comment>
<feature type="transmembrane region" description="Helical" evidence="11">
    <location>
        <begin position="12"/>
        <end position="32"/>
    </location>
</feature>
<dbReference type="PANTHER" id="PTHR35091:SF2">
    <property type="entry name" value="FLAGELLAR PROTEIN FLIL"/>
    <property type="match status" value="1"/>
</dbReference>
<dbReference type="Proteomes" id="UP001589758">
    <property type="component" value="Unassembled WGS sequence"/>
</dbReference>
<evidence type="ECO:0000313" key="13">
    <source>
        <dbReference type="Proteomes" id="UP001589758"/>
    </source>
</evidence>
<evidence type="ECO:0000313" key="12">
    <source>
        <dbReference type="EMBL" id="MFC0180015.1"/>
    </source>
</evidence>
<dbReference type="NCBIfam" id="NF005435">
    <property type="entry name" value="PRK07021.1"/>
    <property type="match status" value="1"/>
</dbReference>
<evidence type="ECO:0000256" key="10">
    <source>
        <dbReference type="ARBA" id="ARBA00023136"/>
    </source>
</evidence>
<dbReference type="Pfam" id="PF03748">
    <property type="entry name" value="FliL"/>
    <property type="match status" value="1"/>
</dbReference>
<keyword evidence="12" id="KW-0966">Cell projection</keyword>
<keyword evidence="13" id="KW-1185">Reference proteome</keyword>
<evidence type="ECO:0000256" key="2">
    <source>
        <dbReference type="ARBA" id="ARBA00004162"/>
    </source>
</evidence>
<keyword evidence="12" id="KW-0282">Flagellum</keyword>
<dbReference type="PANTHER" id="PTHR35091">
    <property type="entry name" value="FLAGELLAR PROTEIN FLIL"/>
    <property type="match status" value="1"/>
</dbReference>
<gene>
    <name evidence="12" type="primary">fliL</name>
    <name evidence="12" type="ORF">ACFFIT_07970</name>
</gene>
<sequence length="156" mass="17284">MADSKSSKKLITILLIVIILLVGGGAGGYFFLIKGKAPAEGHAAVPPPPALPIFLELEPTTINLQPEVEGDDHVLYVAISLELETDDDRKNLFNYLPEVNTRILYLISSKTKTELKTLEGKLKLAEEMKTILTQPVHPQLPPNKIKNISFNKFILR</sequence>
<keyword evidence="5" id="KW-1003">Cell membrane</keyword>
<comment type="subcellular location">
    <subcellularLocation>
        <location evidence="11">Cell inner membrane</location>
    </subcellularLocation>
    <subcellularLocation>
        <location evidence="2">Cell membrane</location>
        <topology evidence="2">Single-pass membrane protein</topology>
    </subcellularLocation>
</comment>
<organism evidence="12 13">
    <name type="scientific">Thorsellia kenyensis</name>
    <dbReference type="NCBI Taxonomy" id="1549888"/>
    <lineage>
        <taxon>Bacteria</taxon>
        <taxon>Pseudomonadati</taxon>
        <taxon>Pseudomonadota</taxon>
        <taxon>Gammaproteobacteria</taxon>
        <taxon>Enterobacterales</taxon>
        <taxon>Thorselliaceae</taxon>
        <taxon>Thorsellia</taxon>
    </lineage>
</organism>
<proteinExistence type="inferred from homology"/>
<keyword evidence="11" id="KW-0997">Cell inner membrane</keyword>
<keyword evidence="9 11" id="KW-1133">Transmembrane helix</keyword>
<reference evidence="12 13" key="1">
    <citation type="submission" date="2024-09" db="EMBL/GenBank/DDBJ databases">
        <authorList>
            <person name="Sun Q."/>
            <person name="Mori K."/>
        </authorList>
    </citation>
    <scope>NUCLEOTIDE SEQUENCE [LARGE SCALE GENOMIC DNA]</scope>
    <source>
        <strain evidence="12 13">CCM 8545</strain>
    </source>
</reference>
<evidence type="ECO:0000256" key="7">
    <source>
        <dbReference type="ARBA" id="ARBA00022692"/>
    </source>
</evidence>
<evidence type="ECO:0000256" key="8">
    <source>
        <dbReference type="ARBA" id="ARBA00022779"/>
    </source>
</evidence>
<keyword evidence="12" id="KW-0969">Cilium</keyword>
<dbReference type="InterPro" id="IPR005503">
    <property type="entry name" value="FliL"/>
</dbReference>
<evidence type="ECO:0000256" key="3">
    <source>
        <dbReference type="ARBA" id="ARBA00008281"/>
    </source>
</evidence>
<comment type="function">
    <text evidence="1 11">Controls the rotational direction of flagella during chemotaxis.</text>
</comment>
<name>A0ABV6CAN8_9GAMM</name>
<accession>A0ABV6CAN8</accession>
<evidence type="ECO:0000256" key="1">
    <source>
        <dbReference type="ARBA" id="ARBA00002254"/>
    </source>
</evidence>
<keyword evidence="8 11" id="KW-0283">Flagellar rotation</keyword>
<evidence type="ECO:0000256" key="5">
    <source>
        <dbReference type="ARBA" id="ARBA00022475"/>
    </source>
</evidence>
<comment type="similarity">
    <text evidence="3 11">Belongs to the FliL family.</text>
</comment>
<evidence type="ECO:0000256" key="9">
    <source>
        <dbReference type="ARBA" id="ARBA00022989"/>
    </source>
</evidence>
<dbReference type="RefSeq" id="WP_385877127.1">
    <property type="nucleotide sequence ID" value="NZ_JBHLXE010000088.1"/>
</dbReference>
<evidence type="ECO:0000256" key="11">
    <source>
        <dbReference type="RuleBase" id="RU364125"/>
    </source>
</evidence>
<evidence type="ECO:0000256" key="4">
    <source>
        <dbReference type="ARBA" id="ARBA00021812"/>
    </source>
</evidence>
<keyword evidence="7 11" id="KW-0812">Transmembrane</keyword>
<keyword evidence="6 11" id="KW-0145">Chemotaxis</keyword>
<protein>
    <recommendedName>
        <fullName evidence="4 11">Flagellar protein FliL</fullName>
    </recommendedName>
</protein>
<keyword evidence="10 11" id="KW-0472">Membrane</keyword>
<dbReference type="EMBL" id="JBHLXE010000088">
    <property type="protein sequence ID" value="MFC0180015.1"/>
    <property type="molecule type" value="Genomic_DNA"/>
</dbReference>